<feature type="region of interest" description="Disordered" evidence="1">
    <location>
        <begin position="1"/>
        <end position="80"/>
    </location>
</feature>
<feature type="compositionally biased region" description="Basic residues" evidence="1">
    <location>
        <begin position="11"/>
        <end position="45"/>
    </location>
</feature>
<evidence type="ECO:0000313" key="3">
    <source>
        <dbReference type="Proteomes" id="UP000253741"/>
    </source>
</evidence>
<organism evidence="2 3">
    <name type="scientific">Streptomyces corynorhini</name>
    <dbReference type="NCBI Taxonomy" id="2282652"/>
    <lineage>
        <taxon>Bacteria</taxon>
        <taxon>Bacillati</taxon>
        <taxon>Actinomycetota</taxon>
        <taxon>Actinomycetes</taxon>
        <taxon>Kitasatosporales</taxon>
        <taxon>Streptomycetaceae</taxon>
        <taxon>Streptomyces</taxon>
    </lineage>
</organism>
<dbReference type="AlphaFoldDB" id="A0A370B6P5"/>
<proteinExistence type="predicted"/>
<sequence length="279" mass="30792">MYRARDPPADHRHHALTGRARRRLSRAPRRRTLRRHRDPCRRRRTSFPAQQGPPAGRIGGAGHLRPCPGGAPVSGDRPGRQSLSRYLTVGLLAEGPEDEIFLSAVAVRQLKELAARHPEPFDVGDTPLRGRCSTARTAHGPLCAEAVDLASDCDLLLIHNDHRERNKIEKICQDIALPSHCRIVGVVPVRETEAWLLADGPLLGSLPGAVSALIPSSPRDVERTADPKALLSRILPGGDTRELAEFLGERVDLDRLRNLPAYQLWCAELTAALKELRFL</sequence>
<gene>
    <name evidence="2" type="ORF">DVH02_15405</name>
</gene>
<dbReference type="EMBL" id="QQNA01000112">
    <property type="protein sequence ID" value="RDG37271.1"/>
    <property type="molecule type" value="Genomic_DNA"/>
</dbReference>
<name>A0A370B6P5_9ACTN</name>
<dbReference type="Proteomes" id="UP000253741">
    <property type="component" value="Unassembled WGS sequence"/>
</dbReference>
<keyword evidence="3" id="KW-1185">Reference proteome</keyword>
<accession>A0A370B6P5</accession>
<protein>
    <submittedName>
        <fullName evidence="2">DUF4276 family protein</fullName>
    </submittedName>
</protein>
<reference evidence="2 3" key="1">
    <citation type="submission" date="2018-07" db="EMBL/GenBank/DDBJ databases">
        <title>Streptomyces species from bats.</title>
        <authorList>
            <person name="Dunlap C."/>
        </authorList>
    </citation>
    <scope>NUCLEOTIDE SEQUENCE [LARGE SCALE GENOMIC DNA]</scope>
    <source>
        <strain evidence="2 3">AC230</strain>
    </source>
</reference>
<comment type="caution">
    <text evidence="2">The sequence shown here is derived from an EMBL/GenBank/DDBJ whole genome shotgun (WGS) entry which is preliminary data.</text>
</comment>
<feature type="compositionally biased region" description="Basic and acidic residues" evidence="1">
    <location>
        <begin position="1"/>
        <end position="10"/>
    </location>
</feature>
<evidence type="ECO:0000256" key="1">
    <source>
        <dbReference type="SAM" id="MobiDB-lite"/>
    </source>
</evidence>
<evidence type="ECO:0000313" key="2">
    <source>
        <dbReference type="EMBL" id="RDG37271.1"/>
    </source>
</evidence>